<evidence type="ECO:0000256" key="1">
    <source>
        <dbReference type="SAM" id="Phobius"/>
    </source>
</evidence>
<reference evidence="3" key="1">
    <citation type="journal article" date="2019" name="Int. J. Syst. Evol. Microbiol.">
        <title>The Global Catalogue of Microorganisms (GCM) 10K type strain sequencing project: providing services to taxonomists for standard genome sequencing and annotation.</title>
        <authorList>
            <consortium name="The Broad Institute Genomics Platform"/>
            <consortium name="The Broad Institute Genome Sequencing Center for Infectious Disease"/>
            <person name="Wu L."/>
            <person name="Ma J."/>
        </authorList>
    </citation>
    <scope>NUCLEOTIDE SEQUENCE [LARGE SCALE GENOMIC DNA]</scope>
    <source>
        <strain evidence="3">JCM 17810</strain>
    </source>
</reference>
<keyword evidence="1" id="KW-1133">Transmembrane helix</keyword>
<feature type="transmembrane region" description="Helical" evidence="1">
    <location>
        <begin position="180"/>
        <end position="198"/>
    </location>
</feature>
<dbReference type="InterPro" id="IPR009339">
    <property type="entry name" value="DUF998"/>
</dbReference>
<proteinExistence type="predicted"/>
<dbReference type="Pfam" id="PF06197">
    <property type="entry name" value="DUF998"/>
    <property type="match status" value="1"/>
</dbReference>
<feature type="transmembrane region" description="Helical" evidence="1">
    <location>
        <begin position="121"/>
        <end position="141"/>
    </location>
</feature>
<feature type="transmembrane region" description="Helical" evidence="1">
    <location>
        <begin position="73"/>
        <end position="92"/>
    </location>
</feature>
<keyword evidence="3" id="KW-1185">Reference proteome</keyword>
<name>A0ABP8LM62_9MICO</name>
<comment type="caution">
    <text evidence="2">The sequence shown here is derived from an EMBL/GenBank/DDBJ whole genome shotgun (WGS) entry which is preliminary data.</text>
</comment>
<accession>A0ABP8LM62</accession>
<dbReference type="Proteomes" id="UP001500622">
    <property type="component" value="Unassembled WGS sequence"/>
</dbReference>
<sequence>MTTLLWLGSAGLALFVVTLLVDGATRPGYDPVRHPVSALALGPRGWVQTGNFLVCGVLVALAALAVPGTSGSGWLAVPIAVFGVSLLASGVFPMDAMRAYPPGTPDVTPERFSKRHRVHDWFGIAVFMSLPAAAVVATLVLDGAVWRSYSGLTGVAAAVLFAAFGQAWENDSPRAGLLQRVTMVVGWCWLALLLVHLAG</sequence>
<keyword evidence="1" id="KW-0472">Membrane</keyword>
<dbReference type="RefSeq" id="WP_345217850.1">
    <property type="nucleotide sequence ID" value="NZ_BAABGN010000013.1"/>
</dbReference>
<organism evidence="2 3">
    <name type="scientific">Georgenia halophila</name>
    <dbReference type="NCBI Taxonomy" id="620889"/>
    <lineage>
        <taxon>Bacteria</taxon>
        <taxon>Bacillati</taxon>
        <taxon>Actinomycetota</taxon>
        <taxon>Actinomycetes</taxon>
        <taxon>Micrococcales</taxon>
        <taxon>Bogoriellaceae</taxon>
        <taxon>Georgenia</taxon>
    </lineage>
</organism>
<keyword evidence="1" id="KW-0812">Transmembrane</keyword>
<evidence type="ECO:0000313" key="3">
    <source>
        <dbReference type="Proteomes" id="UP001500622"/>
    </source>
</evidence>
<protein>
    <submittedName>
        <fullName evidence="2">DUF998 domain-containing protein</fullName>
    </submittedName>
</protein>
<feature type="transmembrane region" description="Helical" evidence="1">
    <location>
        <begin position="47"/>
        <end position="66"/>
    </location>
</feature>
<gene>
    <name evidence="2" type="ORF">GCM10023169_34730</name>
</gene>
<dbReference type="EMBL" id="BAABGN010000013">
    <property type="protein sequence ID" value="GAA4430861.1"/>
    <property type="molecule type" value="Genomic_DNA"/>
</dbReference>
<feature type="transmembrane region" description="Helical" evidence="1">
    <location>
        <begin position="148"/>
        <end position="168"/>
    </location>
</feature>
<evidence type="ECO:0000313" key="2">
    <source>
        <dbReference type="EMBL" id="GAA4430861.1"/>
    </source>
</evidence>